<keyword evidence="3" id="KW-1185">Reference proteome</keyword>
<evidence type="ECO:0000256" key="1">
    <source>
        <dbReference type="SAM" id="MobiDB-lite"/>
    </source>
</evidence>
<dbReference type="Pfam" id="PF19953">
    <property type="entry name" value="EACC1"/>
    <property type="match status" value="1"/>
</dbReference>
<feature type="compositionally biased region" description="Pro residues" evidence="1">
    <location>
        <begin position="116"/>
        <end position="147"/>
    </location>
</feature>
<protein>
    <submittedName>
        <fullName evidence="2">Uncharacterized protein</fullName>
    </submittedName>
</protein>
<dbReference type="InterPro" id="IPR045428">
    <property type="entry name" value="EACC1"/>
</dbReference>
<name>A0ABN1ZJG8_9ACTN</name>
<feature type="region of interest" description="Disordered" evidence="1">
    <location>
        <begin position="113"/>
        <end position="154"/>
    </location>
</feature>
<proteinExistence type="predicted"/>
<sequence length="154" mass="15638">MNRRVRLSLTTPSVSDAHAVQTLHGWLLRDPGLAADADISQRSSAGGHMGALDVIDLVLTHAVAVGGLVLAFASWRRARPDAPPIVFTVEGISVTASDSSPETLERIRATLLAALPPAPSPAPGPAPAPAPSPGPPAPPVPSPPPPTQDDDAAA</sequence>
<evidence type="ECO:0000313" key="3">
    <source>
        <dbReference type="Proteomes" id="UP001501470"/>
    </source>
</evidence>
<dbReference type="Proteomes" id="UP001501470">
    <property type="component" value="Unassembled WGS sequence"/>
</dbReference>
<gene>
    <name evidence="2" type="ORF">GCM10009827_004540</name>
</gene>
<comment type="caution">
    <text evidence="2">The sequence shown here is derived from an EMBL/GenBank/DDBJ whole genome shotgun (WGS) entry which is preliminary data.</text>
</comment>
<reference evidence="2 3" key="1">
    <citation type="journal article" date="2019" name="Int. J. Syst. Evol. Microbiol.">
        <title>The Global Catalogue of Microorganisms (GCM) 10K type strain sequencing project: providing services to taxonomists for standard genome sequencing and annotation.</title>
        <authorList>
            <consortium name="The Broad Institute Genomics Platform"/>
            <consortium name="The Broad Institute Genome Sequencing Center for Infectious Disease"/>
            <person name="Wu L."/>
            <person name="Ma J."/>
        </authorList>
    </citation>
    <scope>NUCLEOTIDE SEQUENCE [LARGE SCALE GENOMIC DNA]</scope>
    <source>
        <strain evidence="2 3">JCM 15933</strain>
    </source>
</reference>
<dbReference type="EMBL" id="BAAAQD010000001">
    <property type="protein sequence ID" value="GAA1500014.1"/>
    <property type="molecule type" value="Genomic_DNA"/>
</dbReference>
<organism evidence="2 3">
    <name type="scientific">Dactylosporangium maewongense</name>
    <dbReference type="NCBI Taxonomy" id="634393"/>
    <lineage>
        <taxon>Bacteria</taxon>
        <taxon>Bacillati</taxon>
        <taxon>Actinomycetota</taxon>
        <taxon>Actinomycetes</taxon>
        <taxon>Micromonosporales</taxon>
        <taxon>Micromonosporaceae</taxon>
        <taxon>Dactylosporangium</taxon>
    </lineage>
</organism>
<evidence type="ECO:0000313" key="2">
    <source>
        <dbReference type="EMBL" id="GAA1500014.1"/>
    </source>
</evidence>
<accession>A0ABN1ZJG8</accession>